<evidence type="ECO:0000256" key="5">
    <source>
        <dbReference type="ARBA" id="ARBA00022771"/>
    </source>
</evidence>
<evidence type="ECO:0000259" key="8">
    <source>
        <dbReference type="PROSITE" id="PS51292"/>
    </source>
</evidence>
<proteinExistence type="predicted"/>
<keyword evidence="5" id="KW-0863">Zinc-finger</keyword>
<dbReference type="InterPro" id="IPR013083">
    <property type="entry name" value="Znf_RING/FYVE/PHD"/>
</dbReference>
<name>A0A1I7X399_HETBA</name>
<evidence type="ECO:0000313" key="10">
    <source>
        <dbReference type="WBParaSite" id="Hba_12066"/>
    </source>
</evidence>
<feature type="domain" description="RING-CH-type" evidence="8">
    <location>
        <begin position="9"/>
        <end position="73"/>
    </location>
</feature>
<dbReference type="PANTHER" id="PTHR45981">
    <property type="entry name" value="LD02310P"/>
    <property type="match status" value="1"/>
</dbReference>
<dbReference type="GO" id="GO:0005765">
    <property type="term" value="C:lysosomal membrane"/>
    <property type="evidence" value="ECO:0007669"/>
    <property type="project" value="UniProtKB-SubCell"/>
</dbReference>
<dbReference type="Pfam" id="PF12906">
    <property type="entry name" value="RINGv"/>
    <property type="match status" value="1"/>
</dbReference>
<organism evidence="9 10">
    <name type="scientific">Heterorhabditis bacteriophora</name>
    <name type="common">Entomopathogenic nematode worm</name>
    <dbReference type="NCBI Taxonomy" id="37862"/>
    <lineage>
        <taxon>Eukaryota</taxon>
        <taxon>Metazoa</taxon>
        <taxon>Ecdysozoa</taxon>
        <taxon>Nematoda</taxon>
        <taxon>Chromadorea</taxon>
        <taxon>Rhabditida</taxon>
        <taxon>Rhabditina</taxon>
        <taxon>Rhabditomorpha</taxon>
        <taxon>Strongyloidea</taxon>
        <taxon>Heterorhabditidae</taxon>
        <taxon>Heterorhabditis</taxon>
    </lineage>
</organism>
<evidence type="ECO:0000256" key="7">
    <source>
        <dbReference type="ARBA" id="ARBA00022859"/>
    </source>
</evidence>
<keyword evidence="7" id="KW-0391">Immunity</keyword>
<evidence type="ECO:0000256" key="3">
    <source>
        <dbReference type="ARBA" id="ARBA00004656"/>
    </source>
</evidence>
<dbReference type="WBParaSite" id="Hba_12066">
    <property type="protein sequence ID" value="Hba_12066"/>
    <property type="gene ID" value="Hba_12066"/>
</dbReference>
<comment type="subcellular location">
    <subcellularLocation>
        <location evidence="1">Endomembrane system</location>
        <topology evidence="1">Multi-pass membrane protein</topology>
    </subcellularLocation>
    <subcellularLocation>
        <location evidence="2">Endosome</location>
    </subcellularLocation>
    <subcellularLocation>
        <location evidence="3">Lysosome membrane</location>
    </subcellularLocation>
</comment>
<evidence type="ECO:0000256" key="4">
    <source>
        <dbReference type="ARBA" id="ARBA00022723"/>
    </source>
</evidence>
<evidence type="ECO:0000313" key="9">
    <source>
        <dbReference type="Proteomes" id="UP000095283"/>
    </source>
</evidence>
<dbReference type="AlphaFoldDB" id="A0A1I7X399"/>
<protein>
    <submittedName>
        <fullName evidence="10">RING-CH-type domain-containing protein</fullName>
    </submittedName>
</protein>
<dbReference type="PROSITE" id="PS51292">
    <property type="entry name" value="ZF_RING_CH"/>
    <property type="match status" value="1"/>
</dbReference>
<reference evidence="10" key="1">
    <citation type="submission" date="2016-11" db="UniProtKB">
        <authorList>
            <consortium name="WormBaseParasite"/>
        </authorList>
    </citation>
    <scope>IDENTIFICATION</scope>
</reference>
<keyword evidence="6" id="KW-0862">Zinc</keyword>
<evidence type="ECO:0000256" key="2">
    <source>
        <dbReference type="ARBA" id="ARBA00004177"/>
    </source>
</evidence>
<evidence type="ECO:0000256" key="6">
    <source>
        <dbReference type="ARBA" id="ARBA00022833"/>
    </source>
</evidence>
<dbReference type="SMART" id="SM00744">
    <property type="entry name" value="RINGv"/>
    <property type="match status" value="1"/>
</dbReference>
<dbReference type="InterPro" id="IPR011016">
    <property type="entry name" value="Znf_RING-CH"/>
</dbReference>
<dbReference type="GO" id="GO:0002376">
    <property type="term" value="P:immune system process"/>
    <property type="evidence" value="ECO:0007669"/>
    <property type="project" value="UniProtKB-KW"/>
</dbReference>
<dbReference type="GO" id="GO:0005768">
    <property type="term" value="C:endosome"/>
    <property type="evidence" value="ECO:0007669"/>
    <property type="project" value="UniProtKB-SubCell"/>
</dbReference>
<dbReference type="GO" id="GO:0008270">
    <property type="term" value="F:zinc ion binding"/>
    <property type="evidence" value="ECO:0007669"/>
    <property type="project" value="UniProtKB-KW"/>
</dbReference>
<dbReference type="Proteomes" id="UP000095283">
    <property type="component" value="Unplaced"/>
</dbReference>
<accession>A0A1I7X399</accession>
<evidence type="ECO:0000256" key="1">
    <source>
        <dbReference type="ARBA" id="ARBA00004127"/>
    </source>
</evidence>
<keyword evidence="9" id="KW-1185">Reference proteome</keyword>
<dbReference type="CDD" id="cd16495">
    <property type="entry name" value="RING_CH-C4HC3_MARCH"/>
    <property type="match status" value="1"/>
</dbReference>
<keyword evidence="4" id="KW-0479">Metal-binding</keyword>
<sequence>MGIILSALSVIDDERVCKFCYGDDDQEDKWLRPCRCSGSLQWVHFKCFDQWLKKAPAHQQVQCQTCRHVYEKSWMLKPITQWCRPPIRLSAWECLEILLDAYSTFKFFRGFSWTLSGKRSFWVQCLHFLFWRTFIATNRRIAYYGSLGRQIMSSIFEISIKNFEPEPKFAWSDLPLAVFLSIGNGLAYVVRDTAPVTEYHHYYYGMTSHIVPGCGCVQNML</sequence>
<dbReference type="SUPFAM" id="SSF57850">
    <property type="entry name" value="RING/U-box"/>
    <property type="match status" value="1"/>
</dbReference>
<dbReference type="Gene3D" id="3.30.40.10">
    <property type="entry name" value="Zinc/RING finger domain, C3HC4 (zinc finger)"/>
    <property type="match status" value="1"/>
</dbReference>